<name>A0A7J5QE73_9BACE</name>
<protein>
    <submittedName>
        <fullName evidence="1">Uncharacterized protein</fullName>
    </submittedName>
</protein>
<evidence type="ECO:0000313" key="2">
    <source>
        <dbReference type="Proteomes" id="UP000438288"/>
    </source>
</evidence>
<evidence type="ECO:0000313" key="1">
    <source>
        <dbReference type="EMBL" id="KAB6340385.1"/>
    </source>
</evidence>
<reference evidence="1 2" key="1">
    <citation type="journal article" date="2019" name="Nat. Med.">
        <title>A library of human gut bacterial isolates paired with longitudinal multiomics data enables mechanistic microbiome research.</title>
        <authorList>
            <person name="Poyet M."/>
            <person name="Groussin M."/>
            <person name="Gibbons S.M."/>
            <person name="Avila-Pacheco J."/>
            <person name="Jiang X."/>
            <person name="Kearney S.M."/>
            <person name="Perrotta A.R."/>
            <person name="Berdy B."/>
            <person name="Zhao S."/>
            <person name="Lieberman T.D."/>
            <person name="Swanson P.K."/>
            <person name="Smith M."/>
            <person name="Roesemann S."/>
            <person name="Alexander J.E."/>
            <person name="Rich S.A."/>
            <person name="Livny J."/>
            <person name="Vlamakis H."/>
            <person name="Clish C."/>
            <person name="Bullock K."/>
            <person name="Deik A."/>
            <person name="Scott J."/>
            <person name="Pierce K.A."/>
            <person name="Xavier R.J."/>
            <person name="Alm E.J."/>
        </authorList>
    </citation>
    <scope>NUCLEOTIDE SEQUENCE [LARGE SCALE GENOMIC DNA]</scope>
    <source>
        <strain evidence="1 2">BIOML-A16</strain>
    </source>
</reference>
<dbReference type="RefSeq" id="WP_151927398.1">
    <property type="nucleotide sequence ID" value="NZ_JABFCE010000106.1"/>
</dbReference>
<dbReference type="AlphaFoldDB" id="A0A7J5QE73"/>
<proteinExistence type="predicted"/>
<dbReference type="EMBL" id="WDCP01000010">
    <property type="protein sequence ID" value="KAB6340385.1"/>
    <property type="molecule type" value="Genomic_DNA"/>
</dbReference>
<sequence length="158" mass="17292">MIVLIAFGFLFLLLIFGGIMAVIEENKDENEYSLWEVDLEKKYGIPTLKIKPTNQSLSKNVVVLVYDTRKTIYINGKGRKYSDIIDFNVNDQTSYKTTSSTGSMIGRGLVGGLLLGGVGALAGATTGEKSTIKGASTYRINVIMRNMNDPIVTYVVVP</sequence>
<comment type="caution">
    <text evidence="1">The sequence shown here is derived from an EMBL/GenBank/DDBJ whole genome shotgun (WGS) entry which is preliminary data.</text>
</comment>
<dbReference type="Proteomes" id="UP000438288">
    <property type="component" value="Unassembled WGS sequence"/>
</dbReference>
<organism evidence="1 2">
    <name type="scientific">Bacteroides xylanisolvens</name>
    <dbReference type="NCBI Taxonomy" id="371601"/>
    <lineage>
        <taxon>Bacteria</taxon>
        <taxon>Pseudomonadati</taxon>
        <taxon>Bacteroidota</taxon>
        <taxon>Bacteroidia</taxon>
        <taxon>Bacteroidales</taxon>
        <taxon>Bacteroidaceae</taxon>
        <taxon>Bacteroides</taxon>
    </lineage>
</organism>
<accession>A0A7J5QE73</accession>
<gene>
    <name evidence="1" type="ORF">GAZ43_07430</name>
</gene>